<dbReference type="STRING" id="1108050.A0A0B7FA41"/>
<dbReference type="GO" id="GO:0043130">
    <property type="term" value="F:ubiquitin binding"/>
    <property type="evidence" value="ECO:0007669"/>
    <property type="project" value="TreeGrafter"/>
</dbReference>
<dbReference type="SUPFAM" id="SSF50978">
    <property type="entry name" value="WD40 repeat-like"/>
    <property type="match status" value="3"/>
</dbReference>
<keyword evidence="7" id="KW-1185">Reference proteome</keyword>
<feature type="repeat" description="WD" evidence="3">
    <location>
        <begin position="1116"/>
        <end position="1157"/>
    </location>
</feature>
<sequence length="1427" mass="156672">MDESRTSNPKGGLRKRFKRFLNPLRASQSSTHDSIGSSTPSRSVTPALSVRNEAMPNIQTSSFSDPAAPSDFAGSPLLVAHPPATALAHPQPSPQSSWAKLRTTLNSLTSISSAFGPLRSATHALTAVIDVYEAAASNRRDYDEITAELSNAAEILLQYLRESTLEEYSNGFQRIARSIEQQSREVEARLEAGTGRLIISSLNEEAVLESYQKMKSAFTQLQREAGLQTWRSTSRQYIMALLRELSPVEDATYDSGYSTIINRHRCAQNTRVGILKDIHKWVHDLSNQLYWMCGMAGTGKTALAYSLCQDLEERKVLGANFFCLRDNPACRNSQRIIPTIAYQLANYSSAFRSKLCQVLKDEPDIRTRNVSRQFERLIVSPLIEIRDALPMAIVVVIDGLDECDNRRDINDILGLIIRNVDALPLKFFLSSRPDPIIRYMELTQSPGTRLYLHELDSAIVQADIKSYLHEALASTRVCSEDLDKLVRRAGVLFLYAAAIVQYVIPDDRYVDSDARLRDVLSATPPIFKQVASVYSGALRLALDPSYLPPRELDDMKLVLWTCVCSSEPMTVEVLAKLIGLTEGQVNSALKQLQSVLNVSEYTTYVTTLHASFCDYIVSPNESGEFHCVTEAHNETLAIWCFELMTRKLKFNICELETSLVPDSNIHNLRERVGVCISPALSYSSRYWASHLRHSHASSTLTELLNAFLSNQLLFWIEVLNLQECVGHGSGKLHEAQTWMVTNYPNDSTGLHQRLTDARDFLFRFSSSPCSLSTPHIYISALSLCPRSNWVYQQYSTKTRGLISSEGMGMTRARSALVTKFFLKEAISGVTSIHNSHTPFIALVVGGGWVLLNASTGSVATSSPSLMIKCIGQSMDGCHFVTGSEDGTMTMWNMYTAVKLITFTVHEKSVECISFSYDNNRIVSGSADGTVCVSDSKTGRLILGPLRGHADWITATQFSPNDQYIASASDDGVICLWDVQSGGTIGLIRGHTDRVTCLAFSPNGTRLASGSDDRTICVWDVSSKQKVVRPMKGHTRGITSIIFSLDGSNIISGSHDCTVCVWDARSGNMVLEPLRGHVDSVTALAFLADDAYVASTGRDGALCVWDILPGLPRVSFIQGHAEDVTSVAFSTNGNTIVSGSGDDTLMLWDSRTGKALSNPIRTHSEGVTSVSFSPDNACVVSSGQDKSIYIWSVPGGEIRLGPLKGHTETITSVEFSPNGNHILSSSHDMSIRVWSIRTGESKVLSGHTDWVRAAQFSSDSSMIVSGSDDRTVRIWDLRHSNTVLPPLRGHTRIVTSVSFFPDGSRVVSGSRGSGMIVWDAHDGRIVLGPLNHHSNWVTSIKCSPNGLHIISGSHDGSICVWDAQNGNVLLGPLRGHTSWVTSVDLSPDGAFVVSSSKDKNIRVWDIRSASELGRSQSTVSVLYLNVTI</sequence>
<dbReference type="CDD" id="cd00200">
    <property type="entry name" value="WD40"/>
    <property type="match status" value="2"/>
</dbReference>
<feature type="repeat" description="WD" evidence="3">
    <location>
        <begin position="1073"/>
        <end position="1106"/>
    </location>
</feature>
<organism evidence="6 7">
    <name type="scientific">Thanatephorus cucumeris (strain AG1-IB / isolate 7/3/14)</name>
    <name type="common">Lettuce bottom rot fungus</name>
    <name type="synonym">Rhizoctonia solani</name>
    <dbReference type="NCBI Taxonomy" id="1108050"/>
    <lineage>
        <taxon>Eukaryota</taxon>
        <taxon>Fungi</taxon>
        <taxon>Dikarya</taxon>
        <taxon>Basidiomycota</taxon>
        <taxon>Agaricomycotina</taxon>
        <taxon>Agaricomycetes</taxon>
        <taxon>Cantharellales</taxon>
        <taxon>Ceratobasidiaceae</taxon>
        <taxon>Rhizoctonia</taxon>
        <taxon>Rhizoctonia solani AG-1</taxon>
    </lineage>
</organism>
<keyword evidence="2" id="KW-0677">Repeat</keyword>
<accession>A0A0B7FA41</accession>
<dbReference type="InterPro" id="IPR015943">
    <property type="entry name" value="WD40/YVTN_repeat-like_dom_sf"/>
</dbReference>
<dbReference type="SMART" id="SM00320">
    <property type="entry name" value="WD40"/>
    <property type="match status" value="13"/>
</dbReference>
<dbReference type="EMBL" id="LN679118">
    <property type="protein sequence ID" value="CEL54941.1"/>
    <property type="molecule type" value="Genomic_DNA"/>
</dbReference>
<feature type="repeat" description="WD" evidence="3">
    <location>
        <begin position="1202"/>
        <end position="1243"/>
    </location>
</feature>
<dbReference type="InterPro" id="IPR001680">
    <property type="entry name" value="WD40_rpt"/>
</dbReference>
<proteinExistence type="predicted"/>
<feature type="repeat" description="WD" evidence="3">
    <location>
        <begin position="875"/>
        <end position="901"/>
    </location>
</feature>
<gene>
    <name evidence="6" type="ORF">RSOLAG1IB_07433</name>
</gene>
<name>A0A0B7FA41_THACB</name>
<feature type="compositionally biased region" description="Polar residues" evidence="4">
    <location>
        <begin position="25"/>
        <end position="44"/>
    </location>
</feature>
<dbReference type="InterPro" id="IPR027417">
    <property type="entry name" value="P-loop_NTPase"/>
</dbReference>
<feature type="repeat" description="WD" evidence="3">
    <location>
        <begin position="1329"/>
        <end position="1370"/>
    </location>
</feature>
<dbReference type="GO" id="GO:0043161">
    <property type="term" value="P:proteasome-mediated ubiquitin-dependent protein catabolic process"/>
    <property type="evidence" value="ECO:0007669"/>
    <property type="project" value="TreeGrafter"/>
</dbReference>
<dbReference type="PANTHER" id="PTHR19849">
    <property type="entry name" value="PHOSPHOLIPASE A-2-ACTIVATING PROTEIN"/>
    <property type="match status" value="1"/>
</dbReference>
<dbReference type="SUPFAM" id="SSF52540">
    <property type="entry name" value="P-loop containing nucleoside triphosphate hydrolases"/>
    <property type="match status" value="1"/>
</dbReference>
<dbReference type="InterPro" id="IPR020472">
    <property type="entry name" value="WD40_PAC1"/>
</dbReference>
<dbReference type="GO" id="GO:0010992">
    <property type="term" value="P:ubiquitin recycling"/>
    <property type="evidence" value="ECO:0007669"/>
    <property type="project" value="TreeGrafter"/>
</dbReference>
<feature type="repeat" description="WD" evidence="3">
    <location>
        <begin position="945"/>
        <end position="986"/>
    </location>
</feature>
<dbReference type="Pfam" id="PF00400">
    <property type="entry name" value="WD40"/>
    <property type="match status" value="13"/>
</dbReference>
<dbReference type="Proteomes" id="UP000059188">
    <property type="component" value="Unassembled WGS sequence"/>
</dbReference>
<keyword evidence="1 3" id="KW-0853">WD repeat</keyword>
<feature type="repeat" description="WD" evidence="3">
    <location>
        <begin position="987"/>
        <end position="1028"/>
    </location>
</feature>
<feature type="repeat" description="WD" evidence="3">
    <location>
        <begin position="1159"/>
        <end position="1192"/>
    </location>
</feature>
<evidence type="ECO:0000256" key="2">
    <source>
        <dbReference type="ARBA" id="ARBA00022737"/>
    </source>
</evidence>
<dbReference type="InterPro" id="IPR019775">
    <property type="entry name" value="WD40_repeat_CS"/>
</dbReference>
<dbReference type="Pfam" id="PF24883">
    <property type="entry name" value="NPHP3_N"/>
    <property type="match status" value="1"/>
</dbReference>
<feature type="domain" description="Nephrocystin 3-like N-terminal" evidence="5">
    <location>
        <begin position="277"/>
        <end position="432"/>
    </location>
</feature>
<dbReference type="PRINTS" id="PR00320">
    <property type="entry name" value="GPROTEINBRPT"/>
</dbReference>
<feature type="repeat" description="WD" evidence="3">
    <location>
        <begin position="1372"/>
        <end position="1413"/>
    </location>
</feature>
<dbReference type="PROSITE" id="PS50082">
    <property type="entry name" value="WD_REPEATS_2"/>
    <property type="match status" value="13"/>
</dbReference>
<dbReference type="InterPro" id="IPR036322">
    <property type="entry name" value="WD40_repeat_dom_sf"/>
</dbReference>
<dbReference type="GO" id="GO:0005634">
    <property type="term" value="C:nucleus"/>
    <property type="evidence" value="ECO:0007669"/>
    <property type="project" value="TreeGrafter"/>
</dbReference>
<feature type="repeat" description="WD" evidence="3">
    <location>
        <begin position="902"/>
        <end position="943"/>
    </location>
</feature>
<dbReference type="PROSITE" id="PS50294">
    <property type="entry name" value="WD_REPEATS_REGION"/>
    <property type="match status" value="11"/>
</dbReference>
<dbReference type="InterPro" id="IPR056884">
    <property type="entry name" value="NPHP3-like_N"/>
</dbReference>
<dbReference type="Gene3D" id="2.130.10.10">
    <property type="entry name" value="YVTN repeat-like/Quinoprotein amine dehydrogenase"/>
    <property type="match status" value="5"/>
</dbReference>
<protein>
    <submittedName>
        <fullName evidence="6">Putative WD repeat-containing protein alr3466</fullName>
    </submittedName>
</protein>
<evidence type="ECO:0000259" key="5">
    <source>
        <dbReference type="Pfam" id="PF24883"/>
    </source>
</evidence>
<evidence type="ECO:0000256" key="4">
    <source>
        <dbReference type="SAM" id="MobiDB-lite"/>
    </source>
</evidence>
<feature type="repeat" description="WD" evidence="3">
    <location>
        <begin position="1243"/>
        <end position="1284"/>
    </location>
</feature>
<evidence type="ECO:0000256" key="1">
    <source>
        <dbReference type="ARBA" id="ARBA00022574"/>
    </source>
</evidence>
<dbReference type="GO" id="GO:0005737">
    <property type="term" value="C:cytoplasm"/>
    <property type="evidence" value="ECO:0007669"/>
    <property type="project" value="TreeGrafter"/>
</dbReference>
<feature type="repeat" description="WD" evidence="3">
    <location>
        <begin position="1030"/>
        <end position="1071"/>
    </location>
</feature>
<dbReference type="Gene3D" id="3.40.50.300">
    <property type="entry name" value="P-loop containing nucleotide triphosphate hydrolases"/>
    <property type="match status" value="1"/>
</dbReference>
<evidence type="ECO:0000313" key="7">
    <source>
        <dbReference type="Proteomes" id="UP000059188"/>
    </source>
</evidence>
<dbReference type="PROSITE" id="PS00678">
    <property type="entry name" value="WD_REPEATS_1"/>
    <property type="match status" value="8"/>
</dbReference>
<feature type="repeat" description="WD" evidence="3">
    <location>
        <begin position="1286"/>
        <end position="1327"/>
    </location>
</feature>
<evidence type="ECO:0000313" key="6">
    <source>
        <dbReference type="EMBL" id="CEL54941.1"/>
    </source>
</evidence>
<evidence type="ECO:0000256" key="3">
    <source>
        <dbReference type="PROSITE-ProRule" id="PRU00221"/>
    </source>
</evidence>
<reference evidence="6 7" key="1">
    <citation type="submission" date="2014-11" db="EMBL/GenBank/DDBJ databases">
        <authorList>
            <person name="Wibberg Daniel"/>
        </authorList>
    </citation>
    <scope>NUCLEOTIDE SEQUENCE [LARGE SCALE GENOMIC DNA]</scope>
    <source>
        <strain evidence="6">Rhizoctonia solani AG1-IB 7/3/14</strain>
    </source>
</reference>
<dbReference type="PANTHER" id="PTHR19849:SF1">
    <property type="entry name" value="F-BOX_WD REPEAT-CONTAINING PROTEIN 7"/>
    <property type="match status" value="1"/>
</dbReference>
<feature type="region of interest" description="Disordered" evidence="4">
    <location>
        <begin position="1"/>
        <end position="44"/>
    </location>
</feature>